<organism evidence="2 3">
    <name type="scientific">Streptomyces sodiiphilus</name>
    <dbReference type="NCBI Taxonomy" id="226217"/>
    <lineage>
        <taxon>Bacteria</taxon>
        <taxon>Bacillati</taxon>
        <taxon>Actinomycetota</taxon>
        <taxon>Actinomycetes</taxon>
        <taxon>Kitasatosporales</taxon>
        <taxon>Streptomycetaceae</taxon>
        <taxon>Streptomyces</taxon>
    </lineage>
</organism>
<dbReference type="SUPFAM" id="SSF52980">
    <property type="entry name" value="Restriction endonuclease-like"/>
    <property type="match status" value="1"/>
</dbReference>
<dbReference type="Gene3D" id="3.90.1570.10">
    <property type="entry name" value="tt1808, chain A"/>
    <property type="match status" value="1"/>
</dbReference>
<keyword evidence="2" id="KW-0255">Endonuclease</keyword>
<dbReference type="PANTHER" id="PTHR35400:SF3">
    <property type="entry name" value="SLL1072 PROTEIN"/>
    <property type="match status" value="1"/>
</dbReference>
<dbReference type="InterPro" id="IPR012296">
    <property type="entry name" value="Nuclease_put_TT1808"/>
</dbReference>
<dbReference type="EMBL" id="BAAAMJ010000015">
    <property type="protein sequence ID" value="GAA1908784.1"/>
    <property type="molecule type" value="Genomic_DNA"/>
</dbReference>
<dbReference type="RefSeq" id="WP_344260247.1">
    <property type="nucleotide sequence ID" value="NZ_BAAAMJ010000015.1"/>
</dbReference>
<dbReference type="Pfam" id="PF05685">
    <property type="entry name" value="Uma2"/>
    <property type="match status" value="1"/>
</dbReference>
<protein>
    <submittedName>
        <fullName evidence="2">Uma2 family endonuclease</fullName>
    </submittedName>
</protein>
<keyword evidence="2" id="KW-0540">Nuclease</keyword>
<gene>
    <name evidence="2" type="ORF">GCM10009716_18400</name>
</gene>
<name>A0ABN2P056_9ACTN</name>
<evidence type="ECO:0000259" key="1">
    <source>
        <dbReference type="Pfam" id="PF05685"/>
    </source>
</evidence>
<sequence>MAAGLEVPEGYRVEVIDGRIVVTPPADGRHALALTSLMAVLMTAGARDRGLHVLQGLGLYLRPGKKDFVIPDLAVVDEDFLEHPLPYNGYPPDVFRLVAEVTSSNWRDDTESKVSAYATVGVPVYLIADREHGRVLVLSRPHHGKYQSEAEYLPGDKAQIPGPVACEIAVEELLQG</sequence>
<dbReference type="CDD" id="cd06260">
    <property type="entry name" value="DUF820-like"/>
    <property type="match status" value="1"/>
</dbReference>
<dbReference type="PANTHER" id="PTHR35400">
    <property type="entry name" value="SLR1083 PROTEIN"/>
    <property type="match status" value="1"/>
</dbReference>
<keyword evidence="2" id="KW-0378">Hydrolase</keyword>
<evidence type="ECO:0000313" key="3">
    <source>
        <dbReference type="Proteomes" id="UP001501303"/>
    </source>
</evidence>
<dbReference type="InterPro" id="IPR011335">
    <property type="entry name" value="Restrct_endonuc-II-like"/>
</dbReference>
<evidence type="ECO:0000313" key="2">
    <source>
        <dbReference type="EMBL" id="GAA1908784.1"/>
    </source>
</evidence>
<dbReference type="Proteomes" id="UP001501303">
    <property type="component" value="Unassembled WGS sequence"/>
</dbReference>
<accession>A0ABN2P056</accession>
<proteinExistence type="predicted"/>
<comment type="caution">
    <text evidence="2">The sequence shown here is derived from an EMBL/GenBank/DDBJ whole genome shotgun (WGS) entry which is preliminary data.</text>
</comment>
<feature type="domain" description="Putative restriction endonuclease" evidence="1">
    <location>
        <begin position="7"/>
        <end position="160"/>
    </location>
</feature>
<dbReference type="GO" id="GO:0004519">
    <property type="term" value="F:endonuclease activity"/>
    <property type="evidence" value="ECO:0007669"/>
    <property type="project" value="UniProtKB-KW"/>
</dbReference>
<keyword evidence="3" id="KW-1185">Reference proteome</keyword>
<dbReference type="InterPro" id="IPR008538">
    <property type="entry name" value="Uma2"/>
</dbReference>
<reference evidence="3" key="1">
    <citation type="journal article" date="2019" name="Int. J. Syst. Evol. Microbiol.">
        <title>The Global Catalogue of Microorganisms (GCM) 10K type strain sequencing project: providing services to taxonomists for standard genome sequencing and annotation.</title>
        <authorList>
            <consortium name="The Broad Institute Genomics Platform"/>
            <consortium name="The Broad Institute Genome Sequencing Center for Infectious Disease"/>
            <person name="Wu L."/>
            <person name="Ma J."/>
        </authorList>
    </citation>
    <scope>NUCLEOTIDE SEQUENCE [LARGE SCALE GENOMIC DNA]</scope>
    <source>
        <strain evidence="3">JCM 13581</strain>
    </source>
</reference>